<evidence type="ECO:0000313" key="8">
    <source>
        <dbReference type="Proteomes" id="UP000036426"/>
    </source>
</evidence>
<dbReference type="Proteomes" id="UP000036426">
    <property type="component" value="Unassembled WGS sequence"/>
</dbReference>
<evidence type="ECO:0000259" key="4">
    <source>
        <dbReference type="PROSITE" id="PS50987"/>
    </source>
</evidence>
<dbReference type="RefSeq" id="WP_047873466.1">
    <property type="nucleotide sequence ID" value="NZ_BMYC01000001.1"/>
</dbReference>
<dbReference type="InterPro" id="IPR051011">
    <property type="entry name" value="Metal_resp_trans_reg"/>
</dbReference>
<evidence type="ECO:0000256" key="2">
    <source>
        <dbReference type="ARBA" id="ARBA00023125"/>
    </source>
</evidence>
<reference evidence="5 7" key="1">
    <citation type="journal article" date="2014" name="Genome Announc.">
        <title>Draft Genome Sequences of Two Vibrionaceae Species, Vibrio ponticus C121 and Photobacterium aphoticum C119, Isolated as Coral Reef Microbiota.</title>
        <authorList>
            <person name="Al-saari N."/>
            <person name="Meirelles P.M."/>
            <person name="Mino S."/>
            <person name="Suda W."/>
            <person name="Oshima K."/>
            <person name="Hattori M."/>
            <person name="Ohkuma M."/>
            <person name="Thompson F.L."/>
            <person name="Gomez-Gil B."/>
            <person name="Sawabe T."/>
            <person name="Sawabe T."/>
        </authorList>
    </citation>
    <scope>NUCLEOTIDE SEQUENCE [LARGE SCALE GENOMIC DNA]</scope>
    <source>
        <strain evidence="5 7">JCM 19237</strain>
    </source>
</reference>
<dbReference type="SUPFAM" id="SSF46785">
    <property type="entry name" value="Winged helix' DNA-binding domain"/>
    <property type="match status" value="1"/>
</dbReference>
<dbReference type="PRINTS" id="PR00778">
    <property type="entry name" value="HTHARSR"/>
</dbReference>
<dbReference type="InterPro" id="IPR011991">
    <property type="entry name" value="ArsR-like_HTH"/>
</dbReference>
<evidence type="ECO:0000313" key="7">
    <source>
        <dbReference type="Proteomes" id="UP000029227"/>
    </source>
</evidence>
<proteinExistence type="predicted"/>
<dbReference type="InterPro" id="IPR036388">
    <property type="entry name" value="WH-like_DNA-bd_sf"/>
</dbReference>
<dbReference type="STRING" id="754436.JCM19237_5870"/>
<keyword evidence="3" id="KW-0804">Transcription</keyword>
<gene>
    <name evidence="6" type="ORF">ABT58_06405</name>
    <name evidence="5" type="ORF">JCM19237_5870</name>
</gene>
<dbReference type="GO" id="GO:0003677">
    <property type="term" value="F:DNA binding"/>
    <property type="evidence" value="ECO:0007669"/>
    <property type="project" value="UniProtKB-KW"/>
</dbReference>
<dbReference type="AlphaFoldDB" id="A0A090R5T8"/>
<dbReference type="CDD" id="cd00090">
    <property type="entry name" value="HTH_ARSR"/>
    <property type="match status" value="1"/>
</dbReference>
<dbReference type="PANTHER" id="PTHR43132">
    <property type="entry name" value="ARSENICAL RESISTANCE OPERON REPRESSOR ARSR-RELATED"/>
    <property type="match status" value="1"/>
</dbReference>
<feature type="domain" description="HTH arsR-type" evidence="4">
    <location>
        <begin position="1"/>
        <end position="95"/>
    </location>
</feature>
<dbReference type="OrthoDB" id="5297460at2"/>
<dbReference type="SMART" id="SM00418">
    <property type="entry name" value="HTH_ARSR"/>
    <property type="match status" value="1"/>
</dbReference>
<keyword evidence="8" id="KW-1185">Reference proteome</keyword>
<dbReference type="PROSITE" id="PS50987">
    <property type="entry name" value="HTH_ARSR_2"/>
    <property type="match status" value="1"/>
</dbReference>
<comment type="caution">
    <text evidence="5">The sequence shown here is derived from an EMBL/GenBank/DDBJ whole genome shotgun (WGS) entry which is preliminary data.</text>
</comment>
<sequence>MEREQATHIFDSLSSGVRLDIWRLLVKAGHEGRVAGEMASALDVAPNSLSFHLKAMLHAGLVSVEQQGRYQRYRANIPLMMDLIEYMTEACCADDTSAPCHPSQLTKRC</sequence>
<name>A0A090R5T8_9GAMM</name>
<dbReference type="Gene3D" id="1.10.10.10">
    <property type="entry name" value="Winged helix-like DNA-binding domain superfamily/Winged helix DNA-binding domain"/>
    <property type="match status" value="1"/>
</dbReference>
<keyword evidence="2" id="KW-0238">DNA-binding</keyword>
<dbReference type="eggNOG" id="COG0640">
    <property type="taxonomic scope" value="Bacteria"/>
</dbReference>
<protein>
    <submittedName>
        <fullName evidence="6">ArsR family transcriptional regulator</fullName>
    </submittedName>
    <submittedName>
        <fullName evidence="5">Arsenical resistance operon repressor</fullName>
    </submittedName>
</protein>
<keyword evidence="1" id="KW-0805">Transcription regulation</keyword>
<dbReference type="EMBL" id="LDOV01000010">
    <property type="protein sequence ID" value="KLV02012.1"/>
    <property type="molecule type" value="Genomic_DNA"/>
</dbReference>
<evidence type="ECO:0000256" key="3">
    <source>
        <dbReference type="ARBA" id="ARBA00023163"/>
    </source>
</evidence>
<reference evidence="6 8" key="2">
    <citation type="submission" date="2015-05" db="EMBL/GenBank/DDBJ databases">
        <title>Photobacterium galathea sp. nov.</title>
        <authorList>
            <person name="Machado H."/>
            <person name="Gram L."/>
        </authorList>
    </citation>
    <scope>NUCLEOTIDE SEQUENCE [LARGE SCALE GENOMIC DNA]</scope>
    <source>
        <strain evidence="6 8">DSM 25995</strain>
    </source>
</reference>
<accession>A0A090R5T8</accession>
<dbReference type="Pfam" id="PF12840">
    <property type="entry name" value="HTH_20"/>
    <property type="match status" value="1"/>
</dbReference>
<dbReference type="PATRIC" id="fig|754436.4.peg.1370"/>
<dbReference type="InterPro" id="IPR036390">
    <property type="entry name" value="WH_DNA-bd_sf"/>
</dbReference>
<dbReference type="GO" id="GO:0003700">
    <property type="term" value="F:DNA-binding transcription factor activity"/>
    <property type="evidence" value="ECO:0007669"/>
    <property type="project" value="InterPro"/>
</dbReference>
<evidence type="ECO:0000256" key="1">
    <source>
        <dbReference type="ARBA" id="ARBA00023015"/>
    </source>
</evidence>
<dbReference type="EMBL" id="BBMN01000001">
    <property type="protein sequence ID" value="GAL02977.1"/>
    <property type="molecule type" value="Genomic_DNA"/>
</dbReference>
<dbReference type="InterPro" id="IPR001845">
    <property type="entry name" value="HTH_ArsR_DNA-bd_dom"/>
</dbReference>
<dbReference type="PANTHER" id="PTHR43132:SF2">
    <property type="entry name" value="ARSENICAL RESISTANCE OPERON REPRESSOR ARSR-RELATED"/>
    <property type="match status" value="1"/>
</dbReference>
<evidence type="ECO:0000313" key="5">
    <source>
        <dbReference type="EMBL" id="GAL02977.1"/>
    </source>
</evidence>
<organism evidence="5 7">
    <name type="scientific">Photobacterium aphoticum</name>
    <dbReference type="NCBI Taxonomy" id="754436"/>
    <lineage>
        <taxon>Bacteria</taxon>
        <taxon>Pseudomonadati</taxon>
        <taxon>Pseudomonadota</taxon>
        <taxon>Gammaproteobacteria</taxon>
        <taxon>Vibrionales</taxon>
        <taxon>Vibrionaceae</taxon>
        <taxon>Photobacterium</taxon>
    </lineage>
</organism>
<dbReference type="Proteomes" id="UP000029227">
    <property type="component" value="Unassembled WGS sequence"/>
</dbReference>
<evidence type="ECO:0000313" key="6">
    <source>
        <dbReference type="EMBL" id="KLV02012.1"/>
    </source>
</evidence>